<dbReference type="STRING" id="1893.SAMN02787144_102144"/>
<dbReference type="AlphaFoldDB" id="A0A1K2EQR2"/>
<gene>
    <name evidence="2" type="ORF">SAMN02787144_102144</name>
</gene>
<accession>A0A1K2EQR2</accession>
<evidence type="ECO:0000313" key="3">
    <source>
        <dbReference type="Proteomes" id="UP000181909"/>
    </source>
</evidence>
<reference evidence="2 3" key="1">
    <citation type="submission" date="2016-11" db="EMBL/GenBank/DDBJ databases">
        <authorList>
            <person name="Jaros S."/>
            <person name="Januszkiewicz K."/>
            <person name="Wedrychowicz H."/>
        </authorList>
    </citation>
    <scope>NUCLEOTIDE SEQUENCE [LARGE SCALE GENOMIC DNA]</scope>
    <source>
        <strain evidence="2 3">OK807</strain>
    </source>
</reference>
<sequence>MPADAEDVVDGAYTRLDRLYDPPGTTGPPPSGRPSQAPAPVDPAP</sequence>
<organism evidence="2 3">
    <name type="scientific">Streptomyces atratus</name>
    <dbReference type="NCBI Taxonomy" id="1893"/>
    <lineage>
        <taxon>Bacteria</taxon>
        <taxon>Bacillati</taxon>
        <taxon>Actinomycetota</taxon>
        <taxon>Actinomycetes</taxon>
        <taxon>Kitasatosporales</taxon>
        <taxon>Streptomycetaceae</taxon>
        <taxon>Streptomyces</taxon>
    </lineage>
</organism>
<evidence type="ECO:0000256" key="1">
    <source>
        <dbReference type="SAM" id="MobiDB-lite"/>
    </source>
</evidence>
<proteinExistence type="predicted"/>
<dbReference type="EMBL" id="FPJO01000021">
    <property type="protein sequence ID" value="SFY37388.1"/>
    <property type="molecule type" value="Genomic_DNA"/>
</dbReference>
<protein>
    <submittedName>
        <fullName evidence="2">Uncharacterized protein</fullName>
    </submittedName>
</protein>
<feature type="region of interest" description="Disordered" evidence="1">
    <location>
        <begin position="1"/>
        <end position="45"/>
    </location>
</feature>
<name>A0A1K2EQR2_STRAR</name>
<dbReference type="Proteomes" id="UP000181909">
    <property type="component" value="Unassembled WGS sequence"/>
</dbReference>
<evidence type="ECO:0000313" key="2">
    <source>
        <dbReference type="EMBL" id="SFY37388.1"/>
    </source>
</evidence>